<gene>
    <name evidence="5" type="ORF">OO7_08725</name>
</gene>
<dbReference type="RefSeq" id="WP_008915568.1">
    <property type="nucleotide sequence ID" value="NZ_CM001773.1"/>
</dbReference>
<dbReference type="InterPro" id="IPR019888">
    <property type="entry name" value="Tscrpt_reg_AsnC-like"/>
</dbReference>
<evidence type="ECO:0000256" key="2">
    <source>
        <dbReference type="ARBA" id="ARBA00023125"/>
    </source>
</evidence>
<dbReference type="OrthoDB" id="166264at2"/>
<dbReference type="InterPro" id="IPR011991">
    <property type="entry name" value="ArsR-like_HTH"/>
</dbReference>
<dbReference type="SUPFAM" id="SSF46785">
    <property type="entry name" value="Winged helix' DNA-binding domain"/>
    <property type="match status" value="1"/>
</dbReference>
<keyword evidence="1" id="KW-0805">Transcription regulation</keyword>
<dbReference type="HOGENOM" id="CLU_091233_0_3_6"/>
<accession>K8W9Z1</accession>
<dbReference type="SUPFAM" id="SSF54909">
    <property type="entry name" value="Dimeric alpha+beta barrel"/>
    <property type="match status" value="1"/>
</dbReference>
<dbReference type="Gene3D" id="1.10.10.10">
    <property type="entry name" value="Winged helix-like DNA-binding domain superfamily/Winged helix DNA-binding domain"/>
    <property type="match status" value="1"/>
</dbReference>
<evidence type="ECO:0000313" key="6">
    <source>
        <dbReference type="Proteomes" id="UP000010290"/>
    </source>
</evidence>
<dbReference type="InterPro" id="IPR036390">
    <property type="entry name" value="WH_DNA-bd_sf"/>
</dbReference>
<evidence type="ECO:0000256" key="1">
    <source>
        <dbReference type="ARBA" id="ARBA00023015"/>
    </source>
</evidence>
<keyword evidence="6" id="KW-1185">Reference proteome</keyword>
<organism evidence="5 6">
    <name type="scientific">Providencia sneebia DSM 19967</name>
    <dbReference type="NCBI Taxonomy" id="1141660"/>
    <lineage>
        <taxon>Bacteria</taxon>
        <taxon>Pseudomonadati</taxon>
        <taxon>Pseudomonadota</taxon>
        <taxon>Gammaproteobacteria</taxon>
        <taxon>Enterobacterales</taxon>
        <taxon>Morganellaceae</taxon>
        <taxon>Providencia</taxon>
    </lineage>
</organism>
<dbReference type="InterPro" id="IPR000485">
    <property type="entry name" value="AsnC-type_HTH_dom"/>
</dbReference>
<dbReference type="Gene3D" id="3.30.70.920">
    <property type="match status" value="1"/>
</dbReference>
<dbReference type="EMBL" id="AKKN01000008">
    <property type="protein sequence ID" value="EKT57458.1"/>
    <property type="molecule type" value="Genomic_DNA"/>
</dbReference>
<dbReference type="InterPro" id="IPR036388">
    <property type="entry name" value="WH-like_DNA-bd_sf"/>
</dbReference>
<dbReference type="InterPro" id="IPR011008">
    <property type="entry name" value="Dimeric_a/b-barrel"/>
</dbReference>
<evidence type="ECO:0000259" key="4">
    <source>
        <dbReference type="PROSITE" id="PS50956"/>
    </source>
</evidence>
<dbReference type="GO" id="GO:0043565">
    <property type="term" value="F:sequence-specific DNA binding"/>
    <property type="evidence" value="ECO:0007669"/>
    <property type="project" value="InterPro"/>
</dbReference>
<dbReference type="PATRIC" id="fig|1141660.3.peg.1744"/>
<evidence type="ECO:0000313" key="5">
    <source>
        <dbReference type="EMBL" id="EKT57458.1"/>
    </source>
</evidence>
<dbReference type="Pfam" id="PF13412">
    <property type="entry name" value="HTH_24"/>
    <property type="match status" value="1"/>
</dbReference>
<dbReference type="PRINTS" id="PR00033">
    <property type="entry name" value="HTHASNC"/>
</dbReference>
<dbReference type="GO" id="GO:0006355">
    <property type="term" value="P:regulation of DNA-templated transcription"/>
    <property type="evidence" value="ECO:0007669"/>
    <property type="project" value="UniProtKB-ARBA"/>
</dbReference>
<dbReference type="FunFam" id="1.10.10.10:FF:000186">
    <property type="entry name" value="AsnC family transcriptional regulator"/>
    <property type="match status" value="1"/>
</dbReference>
<dbReference type="Proteomes" id="UP000010290">
    <property type="component" value="Chromosome"/>
</dbReference>
<dbReference type="AlphaFoldDB" id="K8W9Z1"/>
<dbReference type="CDD" id="cd00090">
    <property type="entry name" value="HTH_ARSR"/>
    <property type="match status" value="1"/>
</dbReference>
<proteinExistence type="predicted"/>
<dbReference type="Pfam" id="PF01037">
    <property type="entry name" value="AsnC_trans_reg"/>
    <property type="match status" value="1"/>
</dbReference>
<dbReference type="InterPro" id="IPR019885">
    <property type="entry name" value="Tscrpt_reg_HTH_AsnC-type_CS"/>
</dbReference>
<dbReference type="PANTHER" id="PTHR30154">
    <property type="entry name" value="LEUCINE-RESPONSIVE REGULATORY PROTEIN"/>
    <property type="match status" value="1"/>
</dbReference>
<dbReference type="PROSITE" id="PS50956">
    <property type="entry name" value="HTH_ASNC_2"/>
    <property type="match status" value="1"/>
</dbReference>
<keyword evidence="3" id="KW-0804">Transcription</keyword>
<dbReference type="SMART" id="SM00344">
    <property type="entry name" value="HTH_ASNC"/>
    <property type="match status" value="1"/>
</dbReference>
<keyword evidence="2" id="KW-0238">DNA-binding</keyword>
<evidence type="ECO:0000256" key="3">
    <source>
        <dbReference type="ARBA" id="ARBA00023163"/>
    </source>
</evidence>
<reference evidence="5 6" key="1">
    <citation type="journal article" date="2012" name="BMC Genomics">
        <title>Comparative genomics of bacteria in the genus Providencia isolated from wild Drosophila melanogaster.</title>
        <authorList>
            <person name="Galac M.R."/>
            <person name="Lazzaro B.P."/>
        </authorList>
    </citation>
    <scope>NUCLEOTIDE SEQUENCE [LARGE SCALE GENOMIC DNA]</scope>
    <source>
        <strain evidence="5 6">DSM 19967</strain>
    </source>
</reference>
<dbReference type="GO" id="GO:0043200">
    <property type="term" value="P:response to amino acid"/>
    <property type="evidence" value="ECO:0007669"/>
    <property type="project" value="TreeGrafter"/>
</dbReference>
<dbReference type="PROSITE" id="PS00519">
    <property type="entry name" value="HTH_ASNC_1"/>
    <property type="match status" value="1"/>
</dbReference>
<comment type="caution">
    <text evidence="5">The sequence shown here is derived from an EMBL/GenBank/DDBJ whole genome shotgun (WGS) entry which is preliminary data.</text>
</comment>
<dbReference type="PANTHER" id="PTHR30154:SF34">
    <property type="entry name" value="TRANSCRIPTIONAL REGULATOR AZLB"/>
    <property type="match status" value="1"/>
</dbReference>
<dbReference type="GO" id="GO:0005829">
    <property type="term" value="C:cytosol"/>
    <property type="evidence" value="ECO:0007669"/>
    <property type="project" value="TreeGrafter"/>
</dbReference>
<feature type="domain" description="HTH asnC-type" evidence="4">
    <location>
        <begin position="5"/>
        <end position="68"/>
    </location>
</feature>
<name>K8W9Z1_9GAMM</name>
<dbReference type="InterPro" id="IPR019887">
    <property type="entry name" value="Tscrpt_reg_AsnC/Lrp_C"/>
</dbReference>
<sequence length="154" mass="17322">MPIKLDRIDRHILQVLQRDGKIANNELAKEVGLSPSPCLRRVKLLEEAGVIKRYVAVLDGGKIGAGLSLFARIWFKAQDAQTVNSFVREIKEMPEVVECYLMAGECDALIRIVTEDLASYRKFHANYLTQISSVQSIKTDVPMETVKMTYALPL</sequence>
<protein>
    <submittedName>
        <fullName evidence="5">AsnC family transcriptional regulator</fullName>
    </submittedName>
</protein>